<evidence type="ECO:0000313" key="4">
    <source>
        <dbReference type="Proteomes" id="UP000230233"/>
    </source>
</evidence>
<feature type="compositionally biased region" description="Polar residues" evidence="1">
    <location>
        <begin position="48"/>
        <end position="76"/>
    </location>
</feature>
<keyword evidence="4" id="KW-1185">Reference proteome</keyword>
<evidence type="ECO:0000256" key="2">
    <source>
        <dbReference type="SAM" id="Phobius"/>
    </source>
</evidence>
<dbReference type="AlphaFoldDB" id="A0A2G5V5E2"/>
<name>A0A2G5V5E2_9PELO</name>
<evidence type="ECO:0000313" key="3">
    <source>
        <dbReference type="EMBL" id="PIC47008.1"/>
    </source>
</evidence>
<dbReference type="OrthoDB" id="5862724at2759"/>
<keyword evidence="2" id="KW-1133">Transmembrane helix</keyword>
<proteinExistence type="predicted"/>
<comment type="caution">
    <text evidence="3">The sequence shown here is derived from an EMBL/GenBank/DDBJ whole genome shotgun (WGS) entry which is preliminary data.</text>
</comment>
<sequence length="153" mass="16041">MSQVAAAIPRRSYRKEAIIVVAVAGVAIIVWNLRDKLSDLWTSLGFSCSSNSATISDKSSSEVPKSAEVQDSSPKPNSVDIAPEAVAAKSSSSEKAEPPQNPAEQPPKEVLGNSSPESTENPKNSVYVGLPKADPTTVSTSIQPPSWPGATPR</sequence>
<feature type="compositionally biased region" description="Low complexity" evidence="1">
    <location>
        <begin position="82"/>
        <end position="91"/>
    </location>
</feature>
<dbReference type="EMBL" id="PDUG01000002">
    <property type="protein sequence ID" value="PIC47008.1"/>
    <property type="molecule type" value="Genomic_DNA"/>
</dbReference>
<feature type="compositionally biased region" description="Polar residues" evidence="1">
    <location>
        <begin position="112"/>
        <end position="124"/>
    </location>
</feature>
<feature type="transmembrane region" description="Helical" evidence="2">
    <location>
        <begin position="17"/>
        <end position="33"/>
    </location>
</feature>
<keyword evidence="2" id="KW-0812">Transmembrane</keyword>
<gene>
    <name evidence="3" type="primary">Cni-ZK546.4</name>
    <name evidence="3" type="synonym">Cnig_chr_II.g6500</name>
    <name evidence="3" type="ORF">B9Z55_006500</name>
</gene>
<feature type="region of interest" description="Disordered" evidence="1">
    <location>
        <begin position="48"/>
        <end position="153"/>
    </location>
</feature>
<accession>A0A2G5V5E2</accession>
<organism evidence="3 4">
    <name type="scientific">Caenorhabditis nigoni</name>
    <dbReference type="NCBI Taxonomy" id="1611254"/>
    <lineage>
        <taxon>Eukaryota</taxon>
        <taxon>Metazoa</taxon>
        <taxon>Ecdysozoa</taxon>
        <taxon>Nematoda</taxon>
        <taxon>Chromadorea</taxon>
        <taxon>Rhabditida</taxon>
        <taxon>Rhabditina</taxon>
        <taxon>Rhabditomorpha</taxon>
        <taxon>Rhabditoidea</taxon>
        <taxon>Rhabditidae</taxon>
        <taxon>Peloderinae</taxon>
        <taxon>Caenorhabditis</taxon>
    </lineage>
</organism>
<reference evidence="4" key="1">
    <citation type="submission" date="2017-10" db="EMBL/GenBank/DDBJ databases">
        <title>Rapid genome shrinkage in a self-fertile nematode reveals novel sperm competition proteins.</title>
        <authorList>
            <person name="Yin D."/>
            <person name="Schwarz E.M."/>
            <person name="Thomas C.G."/>
            <person name="Felde R.L."/>
            <person name="Korf I.F."/>
            <person name="Cutter A.D."/>
            <person name="Schartner C.M."/>
            <person name="Ralston E.J."/>
            <person name="Meyer B.J."/>
            <person name="Haag E.S."/>
        </authorList>
    </citation>
    <scope>NUCLEOTIDE SEQUENCE [LARGE SCALE GENOMIC DNA]</scope>
    <source>
        <strain evidence="4">JU1422</strain>
    </source>
</reference>
<dbReference type="Proteomes" id="UP000230233">
    <property type="component" value="Chromosome II"/>
</dbReference>
<protein>
    <submittedName>
        <fullName evidence="3">Uncharacterized protein</fullName>
    </submittedName>
</protein>
<keyword evidence="2" id="KW-0472">Membrane</keyword>
<evidence type="ECO:0000256" key="1">
    <source>
        <dbReference type="SAM" id="MobiDB-lite"/>
    </source>
</evidence>